<evidence type="ECO:0000256" key="5">
    <source>
        <dbReference type="ARBA" id="ARBA00022777"/>
    </source>
</evidence>
<dbReference type="OrthoDB" id="3399at2759"/>
<dbReference type="EMBL" id="CAJHIA010000008">
    <property type="protein sequence ID" value="CAD6442620.1"/>
    <property type="molecule type" value="Genomic_DNA"/>
</dbReference>
<dbReference type="EC" id="2.7.11.1" evidence="2"/>
<sequence length="157" mass="17457">MEPSKPETLPPTLPHLFTYPSSTPPSLITQGAEALLYKTTYLIPTLTCALKWRPSKPYRHPILDQRLTKARILAEARVLVKCRREGVVVPAVYAVDEGKGCLMVEWIEGEVVRVRLNEWLWGGRGRKGRGKHGEEVGSGGGGSGGWRLEDAWGWMHG</sequence>
<evidence type="ECO:0000256" key="2">
    <source>
        <dbReference type="ARBA" id="ARBA00012513"/>
    </source>
</evidence>
<dbReference type="GO" id="GO:0005829">
    <property type="term" value="C:cytosol"/>
    <property type="evidence" value="ECO:0007669"/>
    <property type="project" value="TreeGrafter"/>
</dbReference>
<evidence type="ECO:0000256" key="9">
    <source>
        <dbReference type="SAM" id="MobiDB-lite"/>
    </source>
</evidence>
<organism evidence="10 11">
    <name type="scientific">Sclerotinia trifoliorum</name>
    <dbReference type="NCBI Taxonomy" id="28548"/>
    <lineage>
        <taxon>Eukaryota</taxon>
        <taxon>Fungi</taxon>
        <taxon>Dikarya</taxon>
        <taxon>Ascomycota</taxon>
        <taxon>Pezizomycotina</taxon>
        <taxon>Leotiomycetes</taxon>
        <taxon>Helotiales</taxon>
        <taxon>Sclerotiniaceae</taxon>
        <taxon>Sclerotinia</taxon>
    </lineage>
</organism>
<reference evidence="10" key="1">
    <citation type="submission" date="2020-10" db="EMBL/GenBank/DDBJ databases">
        <authorList>
            <person name="Kusch S."/>
        </authorList>
    </citation>
    <scope>NUCLEOTIDE SEQUENCE</scope>
    <source>
        <strain evidence="10">SwB9</strain>
    </source>
</reference>
<comment type="catalytic activity">
    <reaction evidence="8">
        <text>L-seryl-[protein] + ATP = O-phospho-L-seryl-[protein] + ADP + H(+)</text>
        <dbReference type="Rhea" id="RHEA:17989"/>
        <dbReference type="Rhea" id="RHEA-COMP:9863"/>
        <dbReference type="Rhea" id="RHEA-COMP:11604"/>
        <dbReference type="ChEBI" id="CHEBI:15378"/>
        <dbReference type="ChEBI" id="CHEBI:29999"/>
        <dbReference type="ChEBI" id="CHEBI:30616"/>
        <dbReference type="ChEBI" id="CHEBI:83421"/>
        <dbReference type="ChEBI" id="CHEBI:456216"/>
        <dbReference type="EC" id="2.7.11.1"/>
    </reaction>
</comment>
<evidence type="ECO:0000313" key="11">
    <source>
        <dbReference type="Proteomes" id="UP000624404"/>
    </source>
</evidence>
<keyword evidence="6" id="KW-0067">ATP-binding</keyword>
<dbReference type="GO" id="GO:0000408">
    <property type="term" value="C:EKC/KEOPS complex"/>
    <property type="evidence" value="ECO:0007669"/>
    <property type="project" value="TreeGrafter"/>
</dbReference>
<evidence type="ECO:0000256" key="7">
    <source>
        <dbReference type="ARBA" id="ARBA00047899"/>
    </source>
</evidence>
<dbReference type="AlphaFoldDB" id="A0A8H2ZQ66"/>
<comment type="caution">
    <text evidence="10">The sequence shown here is derived from an EMBL/GenBank/DDBJ whole genome shotgun (WGS) entry which is preliminary data.</text>
</comment>
<gene>
    <name evidence="10" type="ORF">SCLTRI_LOCUS2401</name>
</gene>
<evidence type="ECO:0000313" key="10">
    <source>
        <dbReference type="EMBL" id="CAD6442620.1"/>
    </source>
</evidence>
<keyword evidence="11" id="KW-1185">Reference proteome</keyword>
<feature type="compositionally biased region" description="Gly residues" evidence="9">
    <location>
        <begin position="136"/>
        <end position="145"/>
    </location>
</feature>
<evidence type="ECO:0000256" key="4">
    <source>
        <dbReference type="ARBA" id="ARBA00022741"/>
    </source>
</evidence>
<dbReference type="GO" id="GO:0070525">
    <property type="term" value="P:tRNA threonylcarbamoyladenosine metabolic process"/>
    <property type="evidence" value="ECO:0007669"/>
    <property type="project" value="TreeGrafter"/>
</dbReference>
<evidence type="ECO:0000256" key="1">
    <source>
        <dbReference type="ARBA" id="ARBA00010630"/>
    </source>
</evidence>
<dbReference type="Proteomes" id="UP000624404">
    <property type="component" value="Unassembled WGS sequence"/>
</dbReference>
<dbReference type="Gene3D" id="3.30.200.20">
    <property type="entry name" value="Phosphorylase Kinase, domain 1"/>
    <property type="match status" value="1"/>
</dbReference>
<evidence type="ECO:0000256" key="6">
    <source>
        <dbReference type="ARBA" id="ARBA00022840"/>
    </source>
</evidence>
<keyword evidence="4" id="KW-0547">Nucleotide-binding</keyword>
<evidence type="ECO:0000256" key="8">
    <source>
        <dbReference type="ARBA" id="ARBA00048679"/>
    </source>
</evidence>
<proteinExistence type="inferred from homology"/>
<name>A0A8H2ZQ66_9HELO</name>
<dbReference type="GO" id="GO:0004674">
    <property type="term" value="F:protein serine/threonine kinase activity"/>
    <property type="evidence" value="ECO:0007669"/>
    <property type="project" value="UniProtKB-EC"/>
</dbReference>
<dbReference type="PANTHER" id="PTHR12209">
    <property type="entry name" value="NON-SPECIFIC SERINE/THREONINE PROTEIN KINASE"/>
    <property type="match status" value="1"/>
</dbReference>
<accession>A0A8H2ZQ66</accession>
<protein>
    <recommendedName>
        <fullName evidence="2">non-specific serine/threonine protein kinase</fullName>
        <ecNumber evidence="2">2.7.11.1</ecNumber>
    </recommendedName>
</protein>
<dbReference type="GO" id="GO:0005524">
    <property type="term" value="F:ATP binding"/>
    <property type="evidence" value="ECO:0007669"/>
    <property type="project" value="UniProtKB-KW"/>
</dbReference>
<dbReference type="GO" id="GO:0005634">
    <property type="term" value="C:nucleus"/>
    <property type="evidence" value="ECO:0007669"/>
    <property type="project" value="TreeGrafter"/>
</dbReference>
<feature type="region of interest" description="Disordered" evidence="9">
    <location>
        <begin position="125"/>
        <end position="149"/>
    </location>
</feature>
<keyword evidence="5" id="KW-0418">Kinase</keyword>
<comment type="similarity">
    <text evidence="1">Belongs to the protein kinase superfamily. BUD32 family.</text>
</comment>
<dbReference type="InterPro" id="IPR011009">
    <property type="entry name" value="Kinase-like_dom_sf"/>
</dbReference>
<comment type="catalytic activity">
    <reaction evidence="7">
        <text>L-threonyl-[protein] + ATP = O-phospho-L-threonyl-[protein] + ADP + H(+)</text>
        <dbReference type="Rhea" id="RHEA:46608"/>
        <dbReference type="Rhea" id="RHEA-COMP:11060"/>
        <dbReference type="Rhea" id="RHEA-COMP:11605"/>
        <dbReference type="ChEBI" id="CHEBI:15378"/>
        <dbReference type="ChEBI" id="CHEBI:30013"/>
        <dbReference type="ChEBI" id="CHEBI:30616"/>
        <dbReference type="ChEBI" id="CHEBI:61977"/>
        <dbReference type="ChEBI" id="CHEBI:456216"/>
        <dbReference type="EC" id="2.7.11.1"/>
    </reaction>
</comment>
<dbReference type="PANTHER" id="PTHR12209:SF0">
    <property type="entry name" value="EKC_KEOPS COMPLEX SUBUNIT TP53RK"/>
    <property type="match status" value="1"/>
</dbReference>
<dbReference type="SUPFAM" id="SSF56112">
    <property type="entry name" value="Protein kinase-like (PK-like)"/>
    <property type="match status" value="1"/>
</dbReference>
<evidence type="ECO:0000256" key="3">
    <source>
        <dbReference type="ARBA" id="ARBA00022679"/>
    </source>
</evidence>
<dbReference type="FunFam" id="3.30.200.20:FF:000603">
    <property type="entry name" value="EKC/KEOPS complex subunit bud32"/>
    <property type="match status" value="1"/>
</dbReference>
<keyword evidence="3" id="KW-0808">Transferase</keyword>